<dbReference type="InterPro" id="IPR036955">
    <property type="entry name" value="AP2/ERF_dom_sf"/>
</dbReference>
<evidence type="ECO:0000256" key="3">
    <source>
        <dbReference type="ARBA" id="ARBA00023163"/>
    </source>
</evidence>
<reference evidence="5" key="1">
    <citation type="submission" date="2014-08" db="EMBL/GenBank/DDBJ databases">
        <title>Comparative genomics of MRSA.</title>
        <authorList>
            <person name="Yamamoto T."/>
        </authorList>
    </citation>
    <scope>NUCLEOTIDE SEQUENCE</scope>
    <source>
        <strain evidence="5">OC3</strain>
    </source>
</reference>
<evidence type="ECO:0000313" key="5">
    <source>
        <dbReference type="EMBL" id="BAQ35555.1"/>
    </source>
</evidence>
<sequence>MDIVGMQFNYLKVLEFYGRNKHKKKLYKCLCTRCGNEKIMIGTAVKNGYSKSCGCLAKDNHHKKHGMTGTLIYHKWKAMKQRCYNHNYDFYNAYGGRGIKVCDEWKDDFMQFYKDMGDVPFKGAELDRIDNDDDYKPSNCRWVSHKENSNNRRKYHNKTGYTGVTFKPKINKYQAQLYKNKKFIYLGVYETAEEAYLAYKKAKNEY</sequence>
<organism evidence="5">
    <name type="scientific">Staphylococcus aureus</name>
    <dbReference type="NCBI Taxonomy" id="1280"/>
    <lineage>
        <taxon>Bacteria</taxon>
        <taxon>Bacillati</taxon>
        <taxon>Bacillota</taxon>
        <taxon>Bacilli</taxon>
        <taxon>Bacillales</taxon>
        <taxon>Staphylococcaceae</taxon>
        <taxon>Staphylococcus</taxon>
    </lineage>
</organism>
<dbReference type="Gene3D" id="3.30.730.10">
    <property type="entry name" value="AP2/ERF domain"/>
    <property type="match status" value="1"/>
</dbReference>
<keyword evidence="1" id="KW-0805">Transcription regulation</keyword>
<keyword evidence="3" id="KW-0804">Transcription</keyword>
<dbReference type="GO" id="GO:0003700">
    <property type="term" value="F:DNA-binding transcription factor activity"/>
    <property type="evidence" value="ECO:0007669"/>
    <property type="project" value="InterPro"/>
</dbReference>
<name>A0A0C6EXC0_STAAU</name>
<keyword evidence="2" id="KW-0238">DNA-binding</keyword>
<evidence type="ECO:0000256" key="2">
    <source>
        <dbReference type="ARBA" id="ARBA00023125"/>
    </source>
</evidence>
<evidence type="ECO:0000259" key="4">
    <source>
        <dbReference type="PROSITE" id="PS51032"/>
    </source>
</evidence>
<dbReference type="InterPro" id="IPR016177">
    <property type="entry name" value="DNA-bd_dom_sf"/>
</dbReference>
<accession>A0A0C6EXC0</accession>
<proteinExistence type="predicted"/>
<dbReference type="GO" id="GO:0003677">
    <property type="term" value="F:DNA binding"/>
    <property type="evidence" value="ECO:0007669"/>
    <property type="project" value="UniProtKB-KW"/>
</dbReference>
<dbReference type="InterPro" id="IPR001471">
    <property type="entry name" value="AP2/ERF_dom"/>
</dbReference>
<dbReference type="SUPFAM" id="SSF54171">
    <property type="entry name" value="DNA-binding domain"/>
    <property type="match status" value="1"/>
</dbReference>
<dbReference type="EMBL" id="AB983235">
    <property type="protein sequence ID" value="BAQ35555.1"/>
    <property type="molecule type" value="Genomic_DNA"/>
</dbReference>
<dbReference type="PROSITE" id="PS51032">
    <property type="entry name" value="AP2_ERF"/>
    <property type="match status" value="1"/>
</dbReference>
<dbReference type="AlphaFoldDB" id="A0A0C6EXC0"/>
<feature type="domain" description="AP2/ERF" evidence="4">
    <location>
        <begin position="160"/>
        <end position="206"/>
    </location>
</feature>
<dbReference type="RefSeq" id="WP_046377067.1">
    <property type="nucleotide sequence ID" value="NZ_AP019305.1"/>
</dbReference>
<evidence type="ECO:0000256" key="1">
    <source>
        <dbReference type="ARBA" id="ARBA00023015"/>
    </source>
</evidence>
<protein>
    <recommendedName>
        <fullName evidence="4">AP2/ERF domain-containing protein</fullName>
    </recommendedName>
</protein>